<comment type="caution">
    <text evidence="14">The sequence shown here is derived from an EMBL/GenBank/DDBJ whole genome shotgun (WGS) entry which is preliminary data.</text>
</comment>
<dbReference type="EMBL" id="MLQL01000015">
    <property type="protein sequence ID" value="OQE20932.1"/>
    <property type="molecule type" value="Genomic_DNA"/>
</dbReference>
<feature type="binding site" description="axial binding residue" evidence="12">
    <location>
        <position position="480"/>
    </location>
    <ligand>
        <name>heme</name>
        <dbReference type="ChEBI" id="CHEBI:30413"/>
    </ligand>
    <ligandPart>
        <name>Fe</name>
        <dbReference type="ChEBI" id="CHEBI:18248"/>
    </ligandPart>
</feature>
<evidence type="ECO:0000256" key="13">
    <source>
        <dbReference type="SAM" id="Phobius"/>
    </source>
</evidence>
<evidence type="ECO:0000256" key="7">
    <source>
        <dbReference type="ARBA" id="ARBA00022989"/>
    </source>
</evidence>
<comment type="cofactor">
    <cofactor evidence="1 12">
        <name>heme</name>
        <dbReference type="ChEBI" id="CHEBI:30413"/>
    </cofactor>
</comment>
<dbReference type="Proteomes" id="UP000191342">
    <property type="component" value="Unassembled WGS sequence"/>
</dbReference>
<reference evidence="15" key="1">
    <citation type="journal article" date="2017" name="Nat. Microbiol.">
        <title>Global analysis of biosynthetic gene clusters reveals vast potential of secondary metabolite production in Penicillium species.</title>
        <authorList>
            <person name="Nielsen J.C."/>
            <person name="Grijseels S."/>
            <person name="Prigent S."/>
            <person name="Ji B."/>
            <person name="Dainat J."/>
            <person name="Nielsen K.F."/>
            <person name="Frisvad J.C."/>
            <person name="Workman M."/>
            <person name="Nielsen J."/>
        </authorList>
    </citation>
    <scope>NUCLEOTIDE SEQUENCE [LARGE SCALE GENOMIC DNA]</scope>
    <source>
        <strain evidence="15">IBT 14082</strain>
    </source>
</reference>
<dbReference type="InterPro" id="IPR001128">
    <property type="entry name" value="Cyt_P450"/>
</dbReference>
<dbReference type="SUPFAM" id="SSF48264">
    <property type="entry name" value="Cytochrome P450"/>
    <property type="match status" value="1"/>
</dbReference>
<dbReference type="InterPro" id="IPR036396">
    <property type="entry name" value="Cyt_P450_sf"/>
</dbReference>
<evidence type="ECO:0000256" key="1">
    <source>
        <dbReference type="ARBA" id="ARBA00001971"/>
    </source>
</evidence>
<evidence type="ECO:0008006" key="16">
    <source>
        <dbReference type="Google" id="ProtNLM"/>
    </source>
</evidence>
<keyword evidence="11 13" id="KW-0472">Membrane</keyword>
<dbReference type="GO" id="GO:0016705">
    <property type="term" value="F:oxidoreductase activity, acting on paired donors, with incorporation or reduction of molecular oxygen"/>
    <property type="evidence" value="ECO:0007669"/>
    <property type="project" value="InterPro"/>
</dbReference>
<keyword evidence="6 12" id="KW-0479">Metal-binding</keyword>
<evidence type="ECO:0000256" key="5">
    <source>
        <dbReference type="ARBA" id="ARBA00022692"/>
    </source>
</evidence>
<dbReference type="GO" id="GO:0005506">
    <property type="term" value="F:iron ion binding"/>
    <property type="evidence" value="ECO:0007669"/>
    <property type="project" value="InterPro"/>
</dbReference>
<dbReference type="PANTHER" id="PTHR24305:SF112">
    <property type="entry name" value="L-ORNITHINE-N5-MONOOXYGENASE (EUROFUNG)"/>
    <property type="match status" value="1"/>
</dbReference>
<accession>A0A1V6T3T2</accession>
<dbReference type="Gene3D" id="1.10.630.10">
    <property type="entry name" value="Cytochrome P450"/>
    <property type="match status" value="1"/>
</dbReference>
<dbReference type="GO" id="GO:0020037">
    <property type="term" value="F:heme binding"/>
    <property type="evidence" value="ECO:0007669"/>
    <property type="project" value="InterPro"/>
</dbReference>
<evidence type="ECO:0000256" key="10">
    <source>
        <dbReference type="ARBA" id="ARBA00023033"/>
    </source>
</evidence>
<evidence type="ECO:0000256" key="9">
    <source>
        <dbReference type="ARBA" id="ARBA00023004"/>
    </source>
</evidence>
<evidence type="ECO:0000256" key="6">
    <source>
        <dbReference type="ARBA" id="ARBA00022723"/>
    </source>
</evidence>
<dbReference type="STRING" id="254877.A0A1V6T3T2"/>
<keyword evidence="9 12" id="KW-0408">Iron</keyword>
<dbReference type="GO" id="GO:0043386">
    <property type="term" value="P:mycotoxin biosynthetic process"/>
    <property type="evidence" value="ECO:0007669"/>
    <property type="project" value="UniProtKB-ARBA"/>
</dbReference>
<keyword evidence="10" id="KW-0503">Monooxygenase</keyword>
<feature type="transmembrane region" description="Helical" evidence="13">
    <location>
        <begin position="63"/>
        <end position="83"/>
    </location>
</feature>
<comment type="subcellular location">
    <subcellularLocation>
        <location evidence="2">Membrane</location>
    </subcellularLocation>
</comment>
<dbReference type="GO" id="GO:0004497">
    <property type="term" value="F:monooxygenase activity"/>
    <property type="evidence" value="ECO:0007669"/>
    <property type="project" value="UniProtKB-KW"/>
</dbReference>
<sequence length="540" mass="61544">MHLEPQLLAFVAGVLCHVGWFMRGEHHMRGTTYIQIHTIAFAVLAALQYRLGTSLEEALKHTFLYDSIFLAGLYASVFVYRAFLNPLNVFPGPWVARISSFYMPLRIRKMRMFKTLHELHEEYGYFVRMGTEELSITHPKAVQQIFGAESVCQKGPWYDLTRPQDSVLLRRTFTGHAELRSVWSQAFSTKAVRGYETRMHPYRSKLMAELDAHAGQPVNINNWLGLYSWDVLSDLSFGHPFGMLDTKEHHWAMNVLDKGMGLIGVHLPMWFFHIMAALPGGNKDMKYMLKYCGEEMHRRWNLKVCAHSLLLAIHVVSHKLKQTEPNVPDVLSALFAPYRRKERVFNDAAVNLLAGESHLLINAGSDTTRISMSAIFCTLAQKPELAQRLRQALEPYVPKAHDEILMDDEIKNIDLLNGVVLEALRMYPPSPSHPTRVVPPADGNIFPRPNEFIPERWYSQPELVKDKNATAPFSLGPMNCVGKQLAMVNIRVTVARIVMHYNLSFAPSRTDPATAFEEGLYEHFSMQAGPLSLCLEKRNK</sequence>
<evidence type="ECO:0000256" key="4">
    <source>
        <dbReference type="ARBA" id="ARBA00022617"/>
    </source>
</evidence>
<comment type="similarity">
    <text evidence="3">Belongs to the cytochrome P450 family.</text>
</comment>
<organism evidence="14 15">
    <name type="scientific">Penicillium flavigenum</name>
    <dbReference type="NCBI Taxonomy" id="254877"/>
    <lineage>
        <taxon>Eukaryota</taxon>
        <taxon>Fungi</taxon>
        <taxon>Dikarya</taxon>
        <taxon>Ascomycota</taxon>
        <taxon>Pezizomycotina</taxon>
        <taxon>Eurotiomycetes</taxon>
        <taxon>Eurotiomycetidae</taxon>
        <taxon>Eurotiales</taxon>
        <taxon>Aspergillaceae</taxon>
        <taxon>Penicillium</taxon>
    </lineage>
</organism>
<dbReference type="InterPro" id="IPR050121">
    <property type="entry name" value="Cytochrome_P450_monoxygenase"/>
</dbReference>
<proteinExistence type="inferred from homology"/>
<name>A0A1V6T3T2_9EURO</name>
<dbReference type="OrthoDB" id="6692864at2759"/>
<dbReference type="Pfam" id="PF00067">
    <property type="entry name" value="p450"/>
    <property type="match status" value="2"/>
</dbReference>
<dbReference type="AlphaFoldDB" id="A0A1V6T3T2"/>
<dbReference type="PRINTS" id="PR00385">
    <property type="entry name" value="P450"/>
</dbReference>
<keyword evidence="5 13" id="KW-0812">Transmembrane</keyword>
<evidence type="ECO:0000256" key="12">
    <source>
        <dbReference type="PIRSR" id="PIRSR602401-1"/>
    </source>
</evidence>
<keyword evidence="7 13" id="KW-1133">Transmembrane helix</keyword>
<dbReference type="GO" id="GO:0016020">
    <property type="term" value="C:membrane"/>
    <property type="evidence" value="ECO:0007669"/>
    <property type="project" value="UniProtKB-SubCell"/>
</dbReference>
<gene>
    <name evidence="14" type="ORF">PENFLA_c015G00636</name>
</gene>
<dbReference type="InterPro" id="IPR002401">
    <property type="entry name" value="Cyt_P450_E_grp-I"/>
</dbReference>
<feature type="transmembrane region" description="Helical" evidence="13">
    <location>
        <begin position="34"/>
        <end position="51"/>
    </location>
</feature>
<dbReference type="PRINTS" id="PR00463">
    <property type="entry name" value="EP450I"/>
</dbReference>
<evidence type="ECO:0000256" key="11">
    <source>
        <dbReference type="ARBA" id="ARBA00023136"/>
    </source>
</evidence>
<evidence type="ECO:0000256" key="2">
    <source>
        <dbReference type="ARBA" id="ARBA00004370"/>
    </source>
</evidence>
<evidence type="ECO:0000256" key="8">
    <source>
        <dbReference type="ARBA" id="ARBA00023002"/>
    </source>
</evidence>
<protein>
    <recommendedName>
        <fullName evidence="16">Cytochrome P450</fullName>
    </recommendedName>
</protein>
<dbReference type="PANTHER" id="PTHR24305">
    <property type="entry name" value="CYTOCHROME P450"/>
    <property type="match status" value="1"/>
</dbReference>
<evidence type="ECO:0000256" key="3">
    <source>
        <dbReference type="ARBA" id="ARBA00010617"/>
    </source>
</evidence>
<keyword evidence="4 12" id="KW-0349">Heme</keyword>
<keyword evidence="8" id="KW-0560">Oxidoreductase</keyword>
<keyword evidence="15" id="KW-1185">Reference proteome</keyword>
<evidence type="ECO:0000313" key="15">
    <source>
        <dbReference type="Proteomes" id="UP000191342"/>
    </source>
</evidence>
<feature type="transmembrane region" description="Helical" evidence="13">
    <location>
        <begin position="7"/>
        <end position="22"/>
    </location>
</feature>
<evidence type="ECO:0000313" key="14">
    <source>
        <dbReference type="EMBL" id="OQE20932.1"/>
    </source>
</evidence>